<dbReference type="OrthoDB" id="566028at2759"/>
<evidence type="ECO:0000256" key="2">
    <source>
        <dbReference type="SAM" id="Phobius"/>
    </source>
</evidence>
<protein>
    <recommendedName>
        <fullName evidence="5">SNARE associated Golgi protein</fullName>
    </recommendedName>
</protein>
<keyword evidence="2" id="KW-1133">Transmembrane helix</keyword>
<name>A0A8S1IK74_9CHLO</name>
<keyword evidence="2" id="KW-0472">Membrane</keyword>
<proteinExistence type="predicted"/>
<feature type="region of interest" description="Disordered" evidence="1">
    <location>
        <begin position="1"/>
        <end position="20"/>
    </location>
</feature>
<feature type="transmembrane region" description="Helical" evidence="2">
    <location>
        <begin position="143"/>
        <end position="163"/>
    </location>
</feature>
<dbReference type="Proteomes" id="UP000708148">
    <property type="component" value="Unassembled WGS sequence"/>
</dbReference>
<organism evidence="3 4">
    <name type="scientific">Ostreobium quekettii</name>
    <dbReference type="NCBI Taxonomy" id="121088"/>
    <lineage>
        <taxon>Eukaryota</taxon>
        <taxon>Viridiplantae</taxon>
        <taxon>Chlorophyta</taxon>
        <taxon>core chlorophytes</taxon>
        <taxon>Ulvophyceae</taxon>
        <taxon>TCBD clade</taxon>
        <taxon>Bryopsidales</taxon>
        <taxon>Ostreobineae</taxon>
        <taxon>Ostreobiaceae</taxon>
        <taxon>Ostreobium</taxon>
    </lineage>
</organism>
<evidence type="ECO:0008006" key="5">
    <source>
        <dbReference type="Google" id="ProtNLM"/>
    </source>
</evidence>
<keyword evidence="2" id="KW-0812">Transmembrane</keyword>
<dbReference type="PANTHER" id="PTHR30353">
    <property type="entry name" value="INNER MEMBRANE PROTEIN DEDA-RELATED"/>
    <property type="match status" value="1"/>
</dbReference>
<keyword evidence="4" id="KW-1185">Reference proteome</keyword>
<dbReference type="PANTHER" id="PTHR30353:SF0">
    <property type="entry name" value="TRANSMEMBRANE PROTEIN"/>
    <property type="match status" value="1"/>
</dbReference>
<dbReference type="EMBL" id="CAJHUC010000288">
    <property type="protein sequence ID" value="CAD7694960.1"/>
    <property type="molecule type" value="Genomic_DNA"/>
</dbReference>
<accession>A0A8S1IK74</accession>
<evidence type="ECO:0000313" key="3">
    <source>
        <dbReference type="EMBL" id="CAD7694960.1"/>
    </source>
</evidence>
<evidence type="ECO:0000256" key="1">
    <source>
        <dbReference type="SAM" id="MobiDB-lite"/>
    </source>
</evidence>
<evidence type="ECO:0000313" key="4">
    <source>
        <dbReference type="Proteomes" id="UP000708148"/>
    </source>
</evidence>
<reference evidence="3" key="1">
    <citation type="submission" date="2020-12" db="EMBL/GenBank/DDBJ databases">
        <authorList>
            <person name="Iha C."/>
        </authorList>
    </citation>
    <scope>NUCLEOTIDE SEQUENCE</scope>
</reference>
<dbReference type="InterPro" id="IPR032818">
    <property type="entry name" value="DedA-like"/>
</dbReference>
<sequence>MSLARHGRPAGRPARPASMQQWRIAERTHCRMVGVRPLAPVAPGRGSALGPVKIGAPGRRRGDEQRRAALSTGDLMAIADLLKNGTATMGAYLEQAPPMAYYFYLLGAGFGLPFSEDALVAWIGSRLFVGFYQSWVQVGTVLAYVYAGVVLSDMITFALGSLLKRGFLQSLKKLLIRDSNNFQRAVEIIQKWSGSVGAVQRFSLGFRGPLCLISGFMGVDPAQFALGAALAAPLTIAAQLSLGYIIRDCGNVYLTTLALVAGPNLVGHTVGPVLTATWLFCVSRAPKPASPTDPQGA</sequence>
<comment type="caution">
    <text evidence="3">The sequence shown here is derived from an EMBL/GenBank/DDBJ whole genome shotgun (WGS) entry which is preliminary data.</text>
</comment>
<gene>
    <name evidence="3" type="ORF">OSTQU699_LOCUS321</name>
</gene>
<dbReference type="AlphaFoldDB" id="A0A8S1IK74"/>